<dbReference type="NCBIfam" id="TIGR01525">
    <property type="entry name" value="ATPase-IB_hvy"/>
    <property type="match status" value="1"/>
</dbReference>
<dbReference type="Proteomes" id="UP000007703">
    <property type="component" value="Unassembled WGS sequence"/>
</dbReference>
<evidence type="ECO:0000256" key="7">
    <source>
        <dbReference type="ARBA" id="ARBA00022967"/>
    </source>
</evidence>
<keyword evidence="6 10" id="KW-0067">ATP-binding</keyword>
<name>C4YC88_CLAL4</name>
<feature type="transmembrane region" description="Helical" evidence="10">
    <location>
        <begin position="574"/>
        <end position="601"/>
    </location>
</feature>
<dbReference type="FunFam" id="2.70.150.10:FF:000068">
    <property type="entry name" value="Copper resistance-associated P-type ATPase"/>
    <property type="match status" value="1"/>
</dbReference>
<dbReference type="GO" id="GO:0016887">
    <property type="term" value="F:ATP hydrolysis activity"/>
    <property type="evidence" value="ECO:0007669"/>
    <property type="project" value="InterPro"/>
</dbReference>
<keyword evidence="4 10" id="KW-0479">Metal-binding</keyword>
<evidence type="ECO:0000256" key="9">
    <source>
        <dbReference type="ARBA" id="ARBA00023136"/>
    </source>
</evidence>
<dbReference type="PANTHER" id="PTHR43520">
    <property type="entry name" value="ATP7, ISOFORM B"/>
    <property type="match status" value="1"/>
</dbReference>
<dbReference type="PROSITE" id="PS50846">
    <property type="entry name" value="HMA_2"/>
    <property type="match status" value="2"/>
</dbReference>
<dbReference type="PROSITE" id="PS00154">
    <property type="entry name" value="ATPASE_E1_E2"/>
    <property type="match status" value="1"/>
</dbReference>
<dbReference type="InterPro" id="IPR044492">
    <property type="entry name" value="P_typ_ATPase_HD_dom"/>
</dbReference>
<evidence type="ECO:0000256" key="11">
    <source>
        <dbReference type="SAM" id="MobiDB-lite"/>
    </source>
</evidence>
<feature type="transmembrane region" description="Helical" evidence="10">
    <location>
        <begin position="782"/>
        <end position="806"/>
    </location>
</feature>
<dbReference type="PANTHER" id="PTHR43520:SF32">
    <property type="entry name" value="COPPER RESISTANCE P-TYPE ATPASE (EUROFUNG)"/>
    <property type="match status" value="1"/>
</dbReference>
<dbReference type="SUPFAM" id="SSF56784">
    <property type="entry name" value="HAD-like"/>
    <property type="match status" value="1"/>
</dbReference>
<feature type="compositionally biased region" description="Basic and acidic residues" evidence="11">
    <location>
        <begin position="160"/>
        <end position="180"/>
    </location>
</feature>
<protein>
    <recommendedName>
        <fullName evidence="12">HMA domain-containing protein</fullName>
    </recommendedName>
</protein>
<dbReference type="GeneID" id="8494730"/>
<dbReference type="InterPro" id="IPR008250">
    <property type="entry name" value="ATPase_P-typ_transduc_dom_A_sf"/>
</dbReference>
<dbReference type="KEGG" id="clu:CLUG_05905"/>
<dbReference type="GO" id="GO:0005507">
    <property type="term" value="F:copper ion binding"/>
    <property type="evidence" value="ECO:0007669"/>
    <property type="project" value="TreeGrafter"/>
</dbReference>
<dbReference type="InterPro" id="IPR018303">
    <property type="entry name" value="ATPase_P-typ_P_site"/>
</dbReference>
<evidence type="ECO:0000256" key="1">
    <source>
        <dbReference type="ARBA" id="ARBA00004141"/>
    </source>
</evidence>
<keyword evidence="8 10" id="KW-1133">Transmembrane helix</keyword>
<dbReference type="Gene3D" id="3.30.70.100">
    <property type="match status" value="2"/>
</dbReference>
<dbReference type="Gene3D" id="3.40.1110.10">
    <property type="entry name" value="Calcium-transporting ATPase, cytoplasmic domain N"/>
    <property type="match status" value="1"/>
</dbReference>
<evidence type="ECO:0000313" key="14">
    <source>
        <dbReference type="Proteomes" id="UP000007703"/>
    </source>
</evidence>
<keyword evidence="3 10" id="KW-0812">Transmembrane</keyword>
<dbReference type="HOGENOM" id="CLU_001771_0_2_1"/>
<organism evidence="13 14">
    <name type="scientific">Clavispora lusitaniae (strain ATCC 42720)</name>
    <name type="common">Yeast</name>
    <name type="synonym">Candida lusitaniae</name>
    <dbReference type="NCBI Taxonomy" id="306902"/>
    <lineage>
        <taxon>Eukaryota</taxon>
        <taxon>Fungi</taxon>
        <taxon>Dikarya</taxon>
        <taxon>Ascomycota</taxon>
        <taxon>Saccharomycotina</taxon>
        <taxon>Pichiomycetes</taxon>
        <taxon>Metschnikowiaceae</taxon>
        <taxon>Clavispora</taxon>
    </lineage>
</organism>
<feature type="domain" description="HMA" evidence="12">
    <location>
        <begin position="203"/>
        <end position="277"/>
    </location>
</feature>
<keyword evidence="7" id="KW-1278">Translocase</keyword>
<dbReference type="InterPro" id="IPR023298">
    <property type="entry name" value="ATPase_P-typ_TM_dom_sf"/>
</dbReference>
<evidence type="ECO:0000256" key="6">
    <source>
        <dbReference type="ARBA" id="ARBA00022840"/>
    </source>
</evidence>
<dbReference type="CDD" id="cd02094">
    <property type="entry name" value="P-type_ATPase_Cu-like"/>
    <property type="match status" value="1"/>
</dbReference>
<dbReference type="InterPro" id="IPR036163">
    <property type="entry name" value="HMA_dom_sf"/>
</dbReference>
<dbReference type="SUPFAM" id="SSF81653">
    <property type="entry name" value="Calcium ATPase, transduction domain A"/>
    <property type="match status" value="1"/>
</dbReference>
<sequence>MSVQHLDVSIANVHCPNCQVAVRQIVARRFQLKDFSSPPKRRSILSSPPYEIFYRLLGGQLDLYYHCTGDLNSSDLSLATKEILNGLRKAGFSVLSWEMELDGKPVTSAPFYEKKSRGPQVIANITGLWDKLLQVQGERNHAHICSYCQEKAAEEKRAHALEKETSKLQKSARTEEKEYVDPSTSDSSMPLTENTSPQVTEKYRAVFSVTGMTCAACVQSVTGAIEALFEEQNIPINEEEETVSVNLIQHMAAVIVPNKQLINKIVGAVDDAGFTCQLIEVSPASQKVHEKITAVIGGITCAACVNTVMSAVNKLPFVTDAGIDAITKMGHFVIGSSNVDNENFLKLQEVIEDCGFDFELVKKEEINVTSRKSSSRTITIDVEGISSPKCCETIMRYLDSFKATVTINEAVTLIQPSVTITYVPDYESKVNVRRFLADLNHLHPADTEVGYIVDPNNHSSFSCKLKENVSMDEQLRRITRQETWQVAKRLILATVIGIPTFIFGILGMSLLSKKNSFRKWLEEPLWVGNVSRVMWIVFFLSTPVYFFATDIFHKKAIKEVSSLWMHKNSYRKRFLKFGSMNLLMSLGTTVAYVASLVLLGLSSRISAHDMGFHTTYFDSVVFLTFFLLIGRVLESISKAKTSDAVASLGSMKVSKVTLVDREQDAKSGNYTYKNDSLVDVSLLDSGDYVRISTGESPAVDCVIVEGDSEFDESALTGESHAVKHGPGHQVFSGTVNVGNNAVIAKILSVDGDSLIDQIINTVRDGQMKKAPIQRVADAITGYFVPIIVFIAILTWIIWLGLAYSGALPDSYLDIDVGGWAVWSLEFAIAVFVIACPCGIGLAAPTALFVGSGLAAKNGILARGGGAAFQDAAAINLVCFDKTGTLTCGEMKTTDFAFVSSAVKASHISALRKIALQTVRDLELASKHPIATAVKDFVSNYETKQDVHLSSVRIPQVETVPGKGLKGKIVHYDDDGDSFWRKYKPKFAVLGNEAMLNDHNVEITRVQQSLLDYWKKNRKSVMNLAIKCERIYGDKEFHLAAMMACRDEVRPEARAVVEHLKNRGIESWMITGDNKLTAAAIAHEIGIKQENVVSEILPHEKKNIVESLQQRDGAVVAMVGDGINDAPALAAANVGIALSSGADLAVTSSDFILLNKVHPIVTLCTLLDLAKVVFRRIKFNFCWSLVYNVIGIPIAAGVIYPINNSRLSPVWASAAMAASSLSVVTSSLLLGLYRPKIRSEQFVEAPEKETNVNVYEV</sequence>
<dbReference type="InterPro" id="IPR006121">
    <property type="entry name" value="HMA_dom"/>
</dbReference>
<dbReference type="STRING" id="306902.C4YC88"/>
<evidence type="ECO:0000259" key="12">
    <source>
        <dbReference type="PROSITE" id="PS50846"/>
    </source>
</evidence>
<dbReference type="Pfam" id="PF00122">
    <property type="entry name" value="E1-E2_ATPase"/>
    <property type="match status" value="1"/>
</dbReference>
<evidence type="ECO:0000256" key="10">
    <source>
        <dbReference type="RuleBase" id="RU362081"/>
    </source>
</evidence>
<keyword evidence="5 10" id="KW-0547">Nucleotide-binding</keyword>
<dbReference type="InterPro" id="IPR036412">
    <property type="entry name" value="HAD-like_sf"/>
</dbReference>
<feature type="transmembrane region" description="Helical" evidence="10">
    <location>
        <begin position="613"/>
        <end position="633"/>
    </location>
</feature>
<evidence type="ECO:0000256" key="5">
    <source>
        <dbReference type="ARBA" id="ARBA00022741"/>
    </source>
</evidence>
<dbReference type="InterPro" id="IPR059000">
    <property type="entry name" value="ATPase_P-type_domA"/>
</dbReference>
<dbReference type="InterPro" id="IPR001757">
    <property type="entry name" value="P_typ_ATPase"/>
</dbReference>
<feature type="domain" description="HMA" evidence="12">
    <location>
        <begin position="290"/>
        <end position="359"/>
    </location>
</feature>
<dbReference type="VEuPathDB" id="FungiDB:CLUG_05905"/>
<dbReference type="OrthoDB" id="432719at2759"/>
<dbReference type="EMBL" id="CH408083">
    <property type="protein sequence ID" value="EEQ41777.1"/>
    <property type="molecule type" value="Genomic_DNA"/>
</dbReference>
<comment type="subcellular location">
    <subcellularLocation>
        <location evidence="1">Membrane</location>
        <topology evidence="1">Multi-pass membrane protein</topology>
    </subcellularLocation>
</comment>
<dbReference type="SUPFAM" id="SSF81665">
    <property type="entry name" value="Calcium ATPase, transmembrane domain M"/>
    <property type="match status" value="1"/>
</dbReference>
<dbReference type="InterPro" id="IPR023214">
    <property type="entry name" value="HAD_sf"/>
</dbReference>
<gene>
    <name evidence="13" type="ORF">CLUG_05905</name>
</gene>
<dbReference type="SFLD" id="SFLDF00027">
    <property type="entry name" value="p-type_atpase"/>
    <property type="match status" value="1"/>
</dbReference>
<dbReference type="CDD" id="cd00371">
    <property type="entry name" value="HMA"/>
    <property type="match status" value="2"/>
</dbReference>
<dbReference type="OMA" id="DVIRVPH"/>
<dbReference type="FunCoup" id="C4YC88">
    <property type="interactions" value="427"/>
</dbReference>
<evidence type="ECO:0000256" key="2">
    <source>
        <dbReference type="ARBA" id="ARBA00006024"/>
    </source>
</evidence>
<dbReference type="PRINTS" id="PR00119">
    <property type="entry name" value="CATATPASE"/>
</dbReference>
<feature type="transmembrane region" description="Helical" evidence="10">
    <location>
        <begin position="490"/>
        <end position="512"/>
    </location>
</feature>
<dbReference type="NCBIfam" id="TIGR01494">
    <property type="entry name" value="ATPase_P-type"/>
    <property type="match status" value="2"/>
</dbReference>
<accession>C4YC88</accession>
<feature type="transmembrane region" description="Helical" evidence="10">
    <location>
        <begin position="532"/>
        <end position="553"/>
    </location>
</feature>
<dbReference type="SUPFAM" id="SSF55008">
    <property type="entry name" value="HMA, heavy metal-associated domain"/>
    <property type="match status" value="2"/>
</dbReference>
<evidence type="ECO:0000313" key="13">
    <source>
        <dbReference type="EMBL" id="EEQ41777.1"/>
    </source>
</evidence>
<feature type="compositionally biased region" description="Polar residues" evidence="11">
    <location>
        <begin position="182"/>
        <end position="196"/>
    </location>
</feature>
<feature type="region of interest" description="Disordered" evidence="11">
    <location>
        <begin position="160"/>
        <end position="196"/>
    </location>
</feature>
<evidence type="ECO:0000256" key="4">
    <source>
        <dbReference type="ARBA" id="ARBA00022723"/>
    </source>
</evidence>
<dbReference type="Gene3D" id="2.70.150.10">
    <property type="entry name" value="Calcium-transporting ATPase, cytoplasmic transduction domain A"/>
    <property type="match status" value="1"/>
</dbReference>
<evidence type="ECO:0000256" key="3">
    <source>
        <dbReference type="ARBA" id="ARBA00022692"/>
    </source>
</evidence>
<dbReference type="InterPro" id="IPR027256">
    <property type="entry name" value="P-typ_ATPase_IB"/>
</dbReference>
<feature type="transmembrane region" description="Helical" evidence="10">
    <location>
        <begin position="826"/>
        <end position="849"/>
    </location>
</feature>
<feature type="transmembrane region" description="Helical" evidence="10">
    <location>
        <begin position="1180"/>
        <end position="1201"/>
    </location>
</feature>
<dbReference type="GO" id="GO:0055070">
    <property type="term" value="P:copper ion homeostasis"/>
    <property type="evidence" value="ECO:0007669"/>
    <property type="project" value="TreeGrafter"/>
</dbReference>
<dbReference type="SUPFAM" id="SSF81660">
    <property type="entry name" value="Metal cation-transporting ATPase, ATP-binding domain N"/>
    <property type="match status" value="1"/>
</dbReference>
<reference evidence="13 14" key="1">
    <citation type="journal article" date="2009" name="Nature">
        <title>Evolution of pathogenicity and sexual reproduction in eight Candida genomes.</title>
        <authorList>
            <person name="Butler G."/>
            <person name="Rasmussen M.D."/>
            <person name="Lin M.F."/>
            <person name="Santos M.A."/>
            <person name="Sakthikumar S."/>
            <person name="Munro C.A."/>
            <person name="Rheinbay E."/>
            <person name="Grabherr M."/>
            <person name="Forche A."/>
            <person name="Reedy J.L."/>
            <person name="Agrafioti I."/>
            <person name="Arnaud M.B."/>
            <person name="Bates S."/>
            <person name="Brown A.J."/>
            <person name="Brunke S."/>
            <person name="Costanzo M.C."/>
            <person name="Fitzpatrick D.A."/>
            <person name="de Groot P.W."/>
            <person name="Harris D."/>
            <person name="Hoyer L.L."/>
            <person name="Hube B."/>
            <person name="Klis F.M."/>
            <person name="Kodira C."/>
            <person name="Lennard N."/>
            <person name="Logue M.E."/>
            <person name="Martin R."/>
            <person name="Neiman A.M."/>
            <person name="Nikolaou E."/>
            <person name="Quail M.A."/>
            <person name="Quinn J."/>
            <person name="Santos M.C."/>
            <person name="Schmitzberger F.F."/>
            <person name="Sherlock G."/>
            <person name="Shah P."/>
            <person name="Silverstein K.A."/>
            <person name="Skrzypek M.S."/>
            <person name="Soll D."/>
            <person name="Staggs R."/>
            <person name="Stansfield I."/>
            <person name="Stumpf M.P."/>
            <person name="Sudbery P.E."/>
            <person name="Srikantha T."/>
            <person name="Zeng Q."/>
            <person name="Berman J."/>
            <person name="Berriman M."/>
            <person name="Heitman J."/>
            <person name="Gow N.A."/>
            <person name="Lorenz M.C."/>
            <person name="Birren B.W."/>
            <person name="Kellis M."/>
            <person name="Cuomo C.A."/>
        </authorList>
    </citation>
    <scope>NUCLEOTIDE SEQUENCE [LARGE SCALE GENOMIC DNA]</scope>
    <source>
        <strain evidence="13 14">ATCC 42720</strain>
    </source>
</reference>
<dbReference type="InParanoid" id="C4YC88"/>
<dbReference type="InterPro" id="IPR023299">
    <property type="entry name" value="ATPase_P-typ_cyto_dom_N"/>
</dbReference>
<dbReference type="SFLD" id="SFLDG00002">
    <property type="entry name" value="C1.7:_P-type_atpase_like"/>
    <property type="match status" value="1"/>
</dbReference>
<keyword evidence="9 10" id="KW-0472">Membrane</keyword>
<dbReference type="SFLD" id="SFLDS00003">
    <property type="entry name" value="Haloacid_Dehalogenase"/>
    <property type="match status" value="1"/>
</dbReference>
<evidence type="ECO:0000256" key="8">
    <source>
        <dbReference type="ARBA" id="ARBA00022989"/>
    </source>
</evidence>
<feature type="transmembrane region" description="Helical" evidence="10">
    <location>
        <begin position="1213"/>
        <end position="1232"/>
    </location>
</feature>
<dbReference type="Pfam" id="PF00702">
    <property type="entry name" value="Hydrolase"/>
    <property type="match status" value="1"/>
</dbReference>
<comment type="similarity">
    <text evidence="2 10">Belongs to the cation transport ATPase (P-type) (TC 3.A.3) family. Type IB subfamily.</text>
</comment>
<dbReference type="GO" id="GO:0016020">
    <property type="term" value="C:membrane"/>
    <property type="evidence" value="ECO:0007669"/>
    <property type="project" value="UniProtKB-SubCell"/>
</dbReference>
<dbReference type="AlphaFoldDB" id="C4YC88"/>
<dbReference type="Pfam" id="PF00403">
    <property type="entry name" value="HMA"/>
    <property type="match status" value="2"/>
</dbReference>
<dbReference type="Gene3D" id="3.40.50.1000">
    <property type="entry name" value="HAD superfamily/HAD-like"/>
    <property type="match status" value="1"/>
</dbReference>
<proteinExistence type="inferred from homology"/>
<dbReference type="GO" id="GO:0005524">
    <property type="term" value="F:ATP binding"/>
    <property type="evidence" value="ECO:0007669"/>
    <property type="project" value="UniProtKB-UniRule"/>
</dbReference>
<dbReference type="GO" id="GO:0043682">
    <property type="term" value="F:P-type divalent copper transporter activity"/>
    <property type="evidence" value="ECO:0007669"/>
    <property type="project" value="TreeGrafter"/>
</dbReference>